<accession>A0A6D1AIT5</accession>
<evidence type="ECO:0000313" key="1">
    <source>
        <dbReference type="EMBL" id="NEU03025.1"/>
    </source>
</evidence>
<dbReference type="EMBL" id="JAAHTE010000703">
    <property type="protein sequence ID" value="NEU03025.1"/>
    <property type="molecule type" value="Genomic_DNA"/>
</dbReference>
<organism evidence="1">
    <name type="scientific">Escherichia coli</name>
    <dbReference type="NCBI Taxonomy" id="562"/>
    <lineage>
        <taxon>Bacteria</taxon>
        <taxon>Pseudomonadati</taxon>
        <taxon>Pseudomonadota</taxon>
        <taxon>Gammaproteobacteria</taxon>
        <taxon>Enterobacterales</taxon>
        <taxon>Enterobacteriaceae</taxon>
        <taxon>Escherichia</taxon>
    </lineage>
</organism>
<sequence>MYRMFSEAEAFNQDISG</sequence>
<proteinExistence type="predicted"/>
<name>A0A6D1AIT5_ECOLX</name>
<protein>
    <submittedName>
        <fullName evidence="1">Uncharacterized protein</fullName>
    </submittedName>
</protein>
<gene>
    <name evidence="1" type="ORF">G3563_29125</name>
</gene>
<dbReference type="AlphaFoldDB" id="A0A6D1AIT5"/>
<reference evidence="1" key="1">
    <citation type="submission" date="2020-02" db="EMBL/GenBank/DDBJ databases">
        <title>Investigating the Use of Bacteriophages as New Decolonization Strategy for Intestinal Carriage of CTX-M-15-producing ST131 Escherichia coli: an In Vitro Continuous Culture System Model.</title>
        <authorList>
            <person name="Bernasconi O.J."/>
            <person name="Campos-Madueno E.I."/>
            <person name="Dona V."/>
            <person name="Perreten V."/>
            <person name="Carattoli A."/>
            <person name="Endimiani A."/>
        </authorList>
    </citation>
    <scope>NUCLEOTIDE SEQUENCE</scope>
    <source>
        <strain evidence="1">4901.28</strain>
    </source>
</reference>
<comment type="caution">
    <text evidence="1">The sequence shown here is derived from an EMBL/GenBank/DDBJ whole genome shotgun (WGS) entry which is preliminary data.</text>
</comment>